<reference evidence="1" key="1">
    <citation type="journal article" date="2013" name="Environ. Microbiol.">
        <title>Microbiota from the distal guts of lean and obese adolescents exhibit partial functional redundancy besides clear differences in community structure.</title>
        <authorList>
            <person name="Ferrer M."/>
            <person name="Ruiz A."/>
            <person name="Lanza F."/>
            <person name="Haange S.B."/>
            <person name="Oberbach A."/>
            <person name="Till H."/>
            <person name="Bargiela R."/>
            <person name="Campoy C."/>
            <person name="Segura M.T."/>
            <person name="Richter M."/>
            <person name="von Bergen M."/>
            <person name="Seifert J."/>
            <person name="Suarez A."/>
        </authorList>
    </citation>
    <scope>NUCLEOTIDE SEQUENCE</scope>
</reference>
<gene>
    <name evidence="1" type="ORF">OBE_12202</name>
</gene>
<name>K1T447_9ZZZZ</name>
<accession>K1T447</accession>
<sequence length="90" mass="10377">MWLMGRLLESLKDYFETTPKEILDNDWKEIEYLNNIGPDVIEYAKFMKDNFGIVVPYSNSKGRVEAHEYGVSVNTEDKGIAANAQYYFAA</sequence>
<comment type="caution">
    <text evidence="1">The sequence shown here is derived from an EMBL/GenBank/DDBJ whole genome shotgun (WGS) entry which is preliminary data.</text>
</comment>
<evidence type="ECO:0000313" key="1">
    <source>
        <dbReference type="EMBL" id="EKC54216.1"/>
    </source>
</evidence>
<protein>
    <submittedName>
        <fullName evidence="1">Tyrosine type site-specific recombinase</fullName>
    </submittedName>
</protein>
<dbReference type="AlphaFoldDB" id="K1T447"/>
<organism evidence="1">
    <name type="scientific">human gut metagenome</name>
    <dbReference type="NCBI Taxonomy" id="408170"/>
    <lineage>
        <taxon>unclassified sequences</taxon>
        <taxon>metagenomes</taxon>
        <taxon>organismal metagenomes</taxon>
    </lineage>
</organism>
<dbReference type="EMBL" id="AJWZ01008398">
    <property type="protein sequence ID" value="EKC54216.1"/>
    <property type="molecule type" value="Genomic_DNA"/>
</dbReference>
<proteinExistence type="predicted"/>